<dbReference type="GeneID" id="30201700"/>
<dbReference type="Gene3D" id="3.40.50.1820">
    <property type="entry name" value="alpha/beta hydrolase"/>
    <property type="match status" value="1"/>
</dbReference>
<sequence>MAKIKTPTLLVHGHAASGIFYHRDFEQLSQNFQKLYAIDFPDIGLSDRKPLKIEPTTTTTSIKKLENGDLQYSIIQDNAKIAKSINKVEDYYIESMEQWRQEHNFSQMNIVAHSFGGYISFKYCLKYPQHVKKLILVSPGGVERSIFSIHNSQTKGIVIPDPSSSHYYRNPFLPPIVTKYGFKLLKMLGPLGIRLISKYLSIRFSRGVKPGHEEQVKDLLQYTMNLFYQDNNSFDALKVLLNAQLLAPSPILDNLNQLKNPVYFMYGQHDWMNSNAGLAATNELQRVYKSAKFGIIKDAGHNVFLDNPDDFDKEVINYLREE</sequence>
<proteinExistence type="predicted"/>
<feature type="domain" description="AB hydrolase-1" evidence="1">
    <location>
        <begin position="9"/>
        <end position="308"/>
    </location>
</feature>
<dbReference type="InterPro" id="IPR029058">
    <property type="entry name" value="AB_hydrolase_fold"/>
</dbReference>
<dbReference type="InterPro" id="IPR000073">
    <property type="entry name" value="AB_hydrolase_1"/>
</dbReference>
<dbReference type="GO" id="GO:0055088">
    <property type="term" value="P:lipid homeostasis"/>
    <property type="evidence" value="ECO:0007669"/>
    <property type="project" value="TreeGrafter"/>
</dbReference>
<gene>
    <name evidence="2" type="ORF">WICANDRAFT_76847</name>
</gene>
<dbReference type="GO" id="GO:0035965">
    <property type="term" value="P:cardiolipin acyl-chain remodeling"/>
    <property type="evidence" value="ECO:0007669"/>
    <property type="project" value="TreeGrafter"/>
</dbReference>
<organism evidence="2 3">
    <name type="scientific">Wickerhamomyces anomalus (strain ATCC 58044 / CBS 1984 / NCYC 433 / NRRL Y-366-8)</name>
    <name type="common">Yeast</name>
    <name type="synonym">Hansenula anomala</name>
    <dbReference type="NCBI Taxonomy" id="683960"/>
    <lineage>
        <taxon>Eukaryota</taxon>
        <taxon>Fungi</taxon>
        <taxon>Dikarya</taxon>
        <taxon>Ascomycota</taxon>
        <taxon>Saccharomycotina</taxon>
        <taxon>Saccharomycetes</taxon>
        <taxon>Phaffomycetales</taxon>
        <taxon>Wickerhamomycetaceae</taxon>
        <taxon>Wickerhamomyces</taxon>
    </lineage>
</organism>
<dbReference type="GO" id="GO:0006654">
    <property type="term" value="P:phosphatidic acid biosynthetic process"/>
    <property type="evidence" value="ECO:0007669"/>
    <property type="project" value="TreeGrafter"/>
</dbReference>
<dbReference type="EMBL" id="KV454208">
    <property type="protein sequence ID" value="ODQ62678.1"/>
    <property type="molecule type" value="Genomic_DNA"/>
</dbReference>
<dbReference type="GO" id="GO:0042171">
    <property type="term" value="F:lysophosphatidic acid acyltransferase activity"/>
    <property type="evidence" value="ECO:0007669"/>
    <property type="project" value="TreeGrafter"/>
</dbReference>
<dbReference type="STRING" id="683960.A0A1E3PBC6"/>
<dbReference type="RefSeq" id="XP_019041885.1">
    <property type="nucleotide sequence ID" value="XM_019184454.1"/>
</dbReference>
<evidence type="ECO:0000313" key="3">
    <source>
        <dbReference type="Proteomes" id="UP000094112"/>
    </source>
</evidence>
<keyword evidence="3" id="KW-1185">Reference proteome</keyword>
<dbReference type="PANTHER" id="PTHR42886:SF23">
    <property type="entry name" value="1-ACYLGLYCEROL-3-PHOSPHATE O-ACYLTRANSFERASE ICT1-RELATED"/>
    <property type="match status" value="1"/>
</dbReference>
<dbReference type="AlphaFoldDB" id="A0A1E3PBC6"/>
<dbReference type="Proteomes" id="UP000094112">
    <property type="component" value="Unassembled WGS sequence"/>
</dbReference>
<dbReference type="GO" id="GO:0005743">
    <property type="term" value="C:mitochondrial inner membrane"/>
    <property type="evidence" value="ECO:0007669"/>
    <property type="project" value="TreeGrafter"/>
</dbReference>
<protein>
    <recommendedName>
        <fullName evidence="1">AB hydrolase-1 domain-containing protein</fullName>
    </recommendedName>
</protein>
<dbReference type="SUPFAM" id="SSF53474">
    <property type="entry name" value="alpha/beta-Hydrolases"/>
    <property type="match status" value="1"/>
</dbReference>
<dbReference type="OrthoDB" id="7457040at2759"/>
<dbReference type="Pfam" id="PF00561">
    <property type="entry name" value="Abhydrolase_1"/>
    <property type="match status" value="1"/>
</dbReference>
<dbReference type="PANTHER" id="PTHR42886">
    <property type="entry name" value="RE40534P-RELATED"/>
    <property type="match status" value="1"/>
</dbReference>
<evidence type="ECO:0000313" key="2">
    <source>
        <dbReference type="EMBL" id="ODQ62678.1"/>
    </source>
</evidence>
<dbReference type="GO" id="GO:0004623">
    <property type="term" value="F:phospholipase A2 activity"/>
    <property type="evidence" value="ECO:0007669"/>
    <property type="project" value="TreeGrafter"/>
</dbReference>
<name>A0A1E3PBC6_WICAA</name>
<reference evidence="2 3" key="1">
    <citation type="journal article" date="2016" name="Proc. Natl. Acad. Sci. U.S.A.">
        <title>Comparative genomics of biotechnologically important yeasts.</title>
        <authorList>
            <person name="Riley R."/>
            <person name="Haridas S."/>
            <person name="Wolfe K.H."/>
            <person name="Lopes M.R."/>
            <person name="Hittinger C.T."/>
            <person name="Goeker M."/>
            <person name="Salamov A.A."/>
            <person name="Wisecaver J.H."/>
            <person name="Long T.M."/>
            <person name="Calvey C.H."/>
            <person name="Aerts A.L."/>
            <person name="Barry K.W."/>
            <person name="Choi C."/>
            <person name="Clum A."/>
            <person name="Coughlan A.Y."/>
            <person name="Deshpande S."/>
            <person name="Douglass A.P."/>
            <person name="Hanson S.J."/>
            <person name="Klenk H.-P."/>
            <person name="LaButti K.M."/>
            <person name="Lapidus A."/>
            <person name="Lindquist E.A."/>
            <person name="Lipzen A.M."/>
            <person name="Meier-Kolthoff J.P."/>
            <person name="Ohm R.A."/>
            <person name="Otillar R.P."/>
            <person name="Pangilinan J.L."/>
            <person name="Peng Y."/>
            <person name="Rokas A."/>
            <person name="Rosa C.A."/>
            <person name="Scheuner C."/>
            <person name="Sibirny A.A."/>
            <person name="Slot J.C."/>
            <person name="Stielow J.B."/>
            <person name="Sun H."/>
            <person name="Kurtzman C.P."/>
            <person name="Blackwell M."/>
            <person name="Grigoriev I.V."/>
            <person name="Jeffries T.W."/>
        </authorList>
    </citation>
    <scope>NUCLEOTIDE SEQUENCE [LARGE SCALE GENOMIC DNA]</scope>
    <source>
        <strain evidence="3">ATCC 58044 / CBS 1984 / NCYC 433 / NRRL Y-366-8</strain>
    </source>
</reference>
<evidence type="ECO:0000259" key="1">
    <source>
        <dbReference type="Pfam" id="PF00561"/>
    </source>
</evidence>
<accession>A0A1E3PBC6</accession>